<dbReference type="Pfam" id="PF00486">
    <property type="entry name" value="Trans_reg_C"/>
    <property type="match status" value="1"/>
</dbReference>
<keyword evidence="11" id="KW-1185">Reference proteome</keyword>
<dbReference type="CDD" id="cd00383">
    <property type="entry name" value="trans_reg_C"/>
    <property type="match status" value="1"/>
</dbReference>
<feature type="domain" description="OmpR/PhoB-type" evidence="9">
    <location>
        <begin position="132"/>
        <end position="226"/>
    </location>
</feature>
<keyword evidence="5" id="KW-0804">Transcription</keyword>
<accession>A0A934IHK3</accession>
<dbReference type="GO" id="GO:0000156">
    <property type="term" value="F:phosphorelay response regulator activity"/>
    <property type="evidence" value="ECO:0007669"/>
    <property type="project" value="TreeGrafter"/>
</dbReference>
<gene>
    <name evidence="10" type="ORF">JCR33_12910</name>
</gene>
<dbReference type="PROSITE" id="PS51755">
    <property type="entry name" value="OMPR_PHOB"/>
    <property type="match status" value="1"/>
</dbReference>
<dbReference type="RefSeq" id="WP_198882502.1">
    <property type="nucleotide sequence ID" value="NZ_JAEKJA010000010.1"/>
</dbReference>
<comment type="caution">
    <text evidence="10">The sequence shown here is derived from an EMBL/GenBank/DDBJ whole genome shotgun (WGS) entry which is preliminary data.</text>
</comment>
<evidence type="ECO:0000256" key="2">
    <source>
        <dbReference type="ARBA" id="ARBA00023012"/>
    </source>
</evidence>
<keyword evidence="1 6" id="KW-0597">Phosphoprotein</keyword>
<dbReference type="PANTHER" id="PTHR48111:SF4">
    <property type="entry name" value="DNA-BINDING DUAL TRANSCRIPTIONAL REGULATOR OMPR"/>
    <property type="match status" value="1"/>
</dbReference>
<dbReference type="SMART" id="SM00448">
    <property type="entry name" value="REC"/>
    <property type="match status" value="1"/>
</dbReference>
<feature type="DNA-binding region" description="OmpR/PhoB-type" evidence="7">
    <location>
        <begin position="132"/>
        <end position="226"/>
    </location>
</feature>
<dbReference type="InterPro" id="IPR036388">
    <property type="entry name" value="WH-like_DNA-bd_sf"/>
</dbReference>
<reference evidence="10" key="1">
    <citation type="submission" date="2020-12" db="EMBL/GenBank/DDBJ databases">
        <title>Bacterial taxonomy.</title>
        <authorList>
            <person name="Pan X."/>
        </authorList>
    </citation>
    <scope>NUCLEOTIDE SEQUENCE</scope>
    <source>
        <strain evidence="10">B2012</strain>
    </source>
</reference>
<dbReference type="SUPFAM" id="SSF46894">
    <property type="entry name" value="C-terminal effector domain of the bipartite response regulators"/>
    <property type="match status" value="1"/>
</dbReference>
<dbReference type="GO" id="GO:0006355">
    <property type="term" value="P:regulation of DNA-templated transcription"/>
    <property type="evidence" value="ECO:0007669"/>
    <property type="project" value="InterPro"/>
</dbReference>
<evidence type="ECO:0000259" key="9">
    <source>
        <dbReference type="PROSITE" id="PS51755"/>
    </source>
</evidence>
<dbReference type="InterPro" id="IPR039420">
    <property type="entry name" value="WalR-like"/>
</dbReference>
<evidence type="ECO:0000256" key="5">
    <source>
        <dbReference type="ARBA" id="ARBA00023163"/>
    </source>
</evidence>
<dbReference type="InterPro" id="IPR001867">
    <property type="entry name" value="OmpR/PhoB-type_DNA-bd"/>
</dbReference>
<evidence type="ECO:0000256" key="4">
    <source>
        <dbReference type="ARBA" id="ARBA00023125"/>
    </source>
</evidence>
<dbReference type="GO" id="GO:0032993">
    <property type="term" value="C:protein-DNA complex"/>
    <property type="evidence" value="ECO:0007669"/>
    <property type="project" value="TreeGrafter"/>
</dbReference>
<dbReference type="EMBL" id="JAEKJA010000010">
    <property type="protein sequence ID" value="MBJ3776598.1"/>
    <property type="molecule type" value="Genomic_DNA"/>
</dbReference>
<keyword evidence="4 7" id="KW-0238">DNA-binding</keyword>
<dbReference type="GO" id="GO:0000976">
    <property type="term" value="F:transcription cis-regulatory region binding"/>
    <property type="evidence" value="ECO:0007669"/>
    <property type="project" value="TreeGrafter"/>
</dbReference>
<dbReference type="PANTHER" id="PTHR48111">
    <property type="entry name" value="REGULATOR OF RPOS"/>
    <property type="match status" value="1"/>
</dbReference>
<keyword evidence="2" id="KW-0902">Two-component regulatory system</keyword>
<dbReference type="AlphaFoldDB" id="A0A934IHK3"/>
<keyword evidence="3" id="KW-0805">Transcription regulation</keyword>
<dbReference type="Gene3D" id="6.10.250.690">
    <property type="match status" value="1"/>
</dbReference>
<sequence length="235" mass="25769">MVVDDDARVRSLIRRSLEPEGFEVDEAADESELEARLIACDYDLITLDLNLPGTDGLEITRRLRRRTDTPIIMVTGKGDVIDRIVGLEVGADDYVAKPFHVRELLARVRTVLRRVSLRASSSASDSLGGEEEMGYVVAGLKLVPSARLLLDAEGEPIALTRGEFDILAALIRANGRALSREALIDARGDDADAFDRAIDSTIARLRKKLPPGTISTVREVGYRIAFPVRLITMAT</sequence>
<organism evidence="10 11">
    <name type="scientific">Acuticoccus mangrovi</name>
    <dbReference type="NCBI Taxonomy" id="2796142"/>
    <lineage>
        <taxon>Bacteria</taxon>
        <taxon>Pseudomonadati</taxon>
        <taxon>Pseudomonadota</taxon>
        <taxon>Alphaproteobacteria</taxon>
        <taxon>Hyphomicrobiales</taxon>
        <taxon>Amorphaceae</taxon>
        <taxon>Acuticoccus</taxon>
    </lineage>
</organism>
<feature type="modified residue" description="4-aspartylphosphate" evidence="6">
    <location>
        <position position="48"/>
    </location>
</feature>
<evidence type="ECO:0000256" key="1">
    <source>
        <dbReference type="ARBA" id="ARBA00022553"/>
    </source>
</evidence>
<dbReference type="SUPFAM" id="SSF52172">
    <property type="entry name" value="CheY-like"/>
    <property type="match status" value="1"/>
</dbReference>
<dbReference type="InterPro" id="IPR011006">
    <property type="entry name" value="CheY-like_superfamily"/>
</dbReference>
<feature type="domain" description="Response regulatory" evidence="8">
    <location>
        <begin position="1"/>
        <end position="112"/>
    </location>
</feature>
<proteinExistence type="predicted"/>
<evidence type="ECO:0000313" key="10">
    <source>
        <dbReference type="EMBL" id="MBJ3776598.1"/>
    </source>
</evidence>
<dbReference type="Gene3D" id="3.40.50.2300">
    <property type="match status" value="1"/>
</dbReference>
<evidence type="ECO:0000256" key="3">
    <source>
        <dbReference type="ARBA" id="ARBA00023015"/>
    </source>
</evidence>
<evidence type="ECO:0000259" key="8">
    <source>
        <dbReference type="PROSITE" id="PS50110"/>
    </source>
</evidence>
<evidence type="ECO:0000313" key="11">
    <source>
        <dbReference type="Proteomes" id="UP000609531"/>
    </source>
</evidence>
<dbReference type="PROSITE" id="PS50110">
    <property type="entry name" value="RESPONSE_REGULATORY"/>
    <property type="match status" value="1"/>
</dbReference>
<evidence type="ECO:0000256" key="6">
    <source>
        <dbReference type="PROSITE-ProRule" id="PRU00169"/>
    </source>
</evidence>
<dbReference type="Proteomes" id="UP000609531">
    <property type="component" value="Unassembled WGS sequence"/>
</dbReference>
<dbReference type="InterPro" id="IPR016032">
    <property type="entry name" value="Sig_transdc_resp-reg_C-effctor"/>
</dbReference>
<dbReference type="SMART" id="SM00862">
    <property type="entry name" value="Trans_reg_C"/>
    <property type="match status" value="1"/>
</dbReference>
<dbReference type="InterPro" id="IPR001789">
    <property type="entry name" value="Sig_transdc_resp-reg_receiver"/>
</dbReference>
<dbReference type="Pfam" id="PF00072">
    <property type="entry name" value="Response_reg"/>
    <property type="match status" value="1"/>
</dbReference>
<protein>
    <submittedName>
        <fullName evidence="10">Response regulator transcription factor</fullName>
    </submittedName>
</protein>
<name>A0A934IHK3_9HYPH</name>
<dbReference type="GO" id="GO:0005829">
    <property type="term" value="C:cytosol"/>
    <property type="evidence" value="ECO:0007669"/>
    <property type="project" value="TreeGrafter"/>
</dbReference>
<dbReference type="Gene3D" id="1.10.10.10">
    <property type="entry name" value="Winged helix-like DNA-binding domain superfamily/Winged helix DNA-binding domain"/>
    <property type="match status" value="1"/>
</dbReference>
<evidence type="ECO:0000256" key="7">
    <source>
        <dbReference type="PROSITE-ProRule" id="PRU01091"/>
    </source>
</evidence>